<feature type="chain" id="PRO_5046719723" description="DUF2334 domain-containing protein" evidence="2">
    <location>
        <begin position="32"/>
        <end position="525"/>
    </location>
</feature>
<dbReference type="Proteomes" id="UP000663452">
    <property type="component" value="Chromosome"/>
</dbReference>
<protein>
    <recommendedName>
        <fullName evidence="5">DUF2334 domain-containing protein</fullName>
    </recommendedName>
</protein>
<sequence>MSRHKLARLMLLMALLLIIAALVQPAVPVHAAAEAQSAVQQPKVLLLYDSLAAGTPREGNVREVQRQLAAYHVQVTVAALDRYEQGMMTAFLSVITVINAPDLKLSQNKPYMEDLDRYNGQYLHIGYQPPARLEQNLQLSTGLAEEERATLTAGAFRSEALKLLQVPYITSSKAEREYGSLFLKSSGRKVPYAVSSGTFTYIPYLEKGNASVLAAAAVLKDWLGAASAAGPYLVIKEIYPFSDLALLEELSGRLYEAGIPFTASVRPVFSNTDFPAMQRYLKALKVVQAKNGSILVNAPALMPSINSSDHTLGGKMSGFIDLLAENGIAPLGMGAEAFWTYDKEYAAAGMGFFDSVVLFPDENVIHMEETNVSASFASSLYSITPEFLQSLKHEGKAMPRLPMDAAVTVNLPEDEAGLTLLLQTVDDLWITFADYKQAGHTVATDTNTVSSADGIIKVNGSTLNIDYVPEIVSSDYQYKEEQFKSFKTLFSVQSKFFIVVITVALLLFGGLLTVGYRLYRKKYLK</sequence>
<feature type="transmembrane region" description="Helical" evidence="1">
    <location>
        <begin position="496"/>
        <end position="519"/>
    </location>
</feature>
<accession>A0ABX7L9T6</accession>
<keyword evidence="1" id="KW-1133">Transmembrane helix</keyword>
<organism evidence="3 4">
    <name type="scientific">Paenibacillus tianjinensis</name>
    <dbReference type="NCBI Taxonomy" id="2810347"/>
    <lineage>
        <taxon>Bacteria</taxon>
        <taxon>Bacillati</taxon>
        <taxon>Bacillota</taxon>
        <taxon>Bacilli</taxon>
        <taxon>Bacillales</taxon>
        <taxon>Paenibacillaceae</taxon>
        <taxon>Paenibacillus</taxon>
    </lineage>
</organism>
<feature type="signal peptide" evidence="2">
    <location>
        <begin position="1"/>
        <end position="31"/>
    </location>
</feature>
<name>A0ABX7L9T6_9BACL</name>
<proteinExistence type="predicted"/>
<reference evidence="3 4" key="1">
    <citation type="submission" date="2021-02" db="EMBL/GenBank/DDBJ databases">
        <title>Paenibacillus tianjinensis sp. nov.</title>
        <authorList>
            <person name="Liu H."/>
        </authorList>
    </citation>
    <scope>NUCLEOTIDE SEQUENCE [LARGE SCALE GENOMIC DNA]</scope>
    <source>
        <strain evidence="3 4">TB2019</strain>
    </source>
</reference>
<evidence type="ECO:0000256" key="2">
    <source>
        <dbReference type="SAM" id="SignalP"/>
    </source>
</evidence>
<evidence type="ECO:0000313" key="4">
    <source>
        <dbReference type="Proteomes" id="UP000663452"/>
    </source>
</evidence>
<keyword evidence="4" id="KW-1185">Reference proteome</keyword>
<dbReference type="EMBL" id="CP070969">
    <property type="protein sequence ID" value="QSF44937.1"/>
    <property type="molecule type" value="Genomic_DNA"/>
</dbReference>
<keyword evidence="1" id="KW-0472">Membrane</keyword>
<gene>
    <name evidence="3" type="ORF">JRJ22_27995</name>
</gene>
<evidence type="ECO:0000313" key="3">
    <source>
        <dbReference type="EMBL" id="QSF44937.1"/>
    </source>
</evidence>
<evidence type="ECO:0008006" key="5">
    <source>
        <dbReference type="Google" id="ProtNLM"/>
    </source>
</evidence>
<evidence type="ECO:0000256" key="1">
    <source>
        <dbReference type="SAM" id="Phobius"/>
    </source>
</evidence>
<keyword evidence="2" id="KW-0732">Signal</keyword>
<keyword evidence="1" id="KW-0812">Transmembrane</keyword>
<dbReference type="RefSeq" id="WP_206102448.1">
    <property type="nucleotide sequence ID" value="NZ_CP070969.1"/>
</dbReference>